<dbReference type="SMART" id="SM00404">
    <property type="entry name" value="PTPc_motif"/>
    <property type="match status" value="1"/>
</dbReference>
<dbReference type="SUPFAM" id="SSF52799">
    <property type="entry name" value="(Phosphotyrosine protein) phosphatases II"/>
    <property type="match status" value="1"/>
</dbReference>
<keyword evidence="10" id="KW-0325">Glycoprotein</keyword>
<dbReference type="FunFam" id="3.90.190.10:FF:000009">
    <property type="entry name" value="Receptor-type tyrosine-protein phosphatase beta"/>
    <property type="match status" value="1"/>
</dbReference>
<feature type="domain" description="Fibronectin type-III" evidence="17">
    <location>
        <begin position="1136"/>
        <end position="1223"/>
    </location>
</feature>
<evidence type="ECO:0000256" key="8">
    <source>
        <dbReference type="ARBA" id="ARBA00022989"/>
    </source>
</evidence>
<dbReference type="Pfam" id="PF00041">
    <property type="entry name" value="fn3"/>
    <property type="match status" value="14"/>
</dbReference>
<dbReference type="Pfam" id="PF18861">
    <property type="entry name" value="PTP_tm"/>
    <property type="match status" value="1"/>
</dbReference>
<keyword evidence="19" id="KW-1185">Reference proteome</keyword>
<feature type="domain" description="Fibronectin type-III" evidence="17">
    <location>
        <begin position="352"/>
        <end position="443"/>
    </location>
</feature>
<dbReference type="InterPro" id="IPR050713">
    <property type="entry name" value="RTP_Phos/Ushers"/>
</dbReference>
<evidence type="ECO:0000259" key="15">
    <source>
        <dbReference type="PROSITE" id="PS50055"/>
    </source>
</evidence>
<dbReference type="InterPro" id="IPR000387">
    <property type="entry name" value="Tyr_Pase_dom"/>
</dbReference>
<dbReference type="STRING" id="31033.ENSTRUP00000019180"/>
<dbReference type="OMA" id="NCTNASP"/>
<feature type="domain" description="Tyrosine specific protein phosphatases" evidence="16">
    <location>
        <begin position="1885"/>
        <end position="1958"/>
    </location>
</feature>
<evidence type="ECO:0000313" key="19">
    <source>
        <dbReference type="Proteomes" id="UP000005226"/>
    </source>
</evidence>
<dbReference type="PANTHER" id="PTHR46957">
    <property type="entry name" value="CYTOKINE RECEPTOR"/>
    <property type="match status" value="1"/>
</dbReference>
<dbReference type="InParanoid" id="H2T3E2"/>
<evidence type="ECO:0000256" key="9">
    <source>
        <dbReference type="ARBA" id="ARBA00023136"/>
    </source>
</evidence>
<dbReference type="InterPro" id="IPR029021">
    <property type="entry name" value="Prot-tyrosine_phosphatase-like"/>
</dbReference>
<dbReference type="Proteomes" id="UP000005226">
    <property type="component" value="Chromosome 9"/>
</dbReference>
<evidence type="ECO:0000256" key="4">
    <source>
        <dbReference type="ARBA" id="ARBA00022729"/>
    </source>
</evidence>
<feature type="domain" description="Fibronectin type-III" evidence="17">
    <location>
        <begin position="1224"/>
        <end position="1313"/>
    </location>
</feature>
<gene>
    <name evidence="18" type="primary">LOC101066120</name>
</gene>
<dbReference type="Pfam" id="PF00102">
    <property type="entry name" value="Y_phosphatase"/>
    <property type="match status" value="1"/>
</dbReference>
<dbReference type="InterPro" id="IPR016130">
    <property type="entry name" value="Tyr_Pase_AS"/>
</dbReference>
<dbReference type="GO" id="GO:0032502">
    <property type="term" value="P:developmental process"/>
    <property type="evidence" value="ECO:0007669"/>
    <property type="project" value="UniProtKB-ARBA"/>
</dbReference>
<evidence type="ECO:0000256" key="7">
    <source>
        <dbReference type="ARBA" id="ARBA00022912"/>
    </source>
</evidence>
<evidence type="ECO:0000259" key="17">
    <source>
        <dbReference type="PROSITE" id="PS50853"/>
    </source>
</evidence>
<dbReference type="InterPro" id="IPR041201">
    <property type="entry name" value="PTPRJ_TM"/>
</dbReference>
<dbReference type="EC" id="3.1.3.48" evidence="2"/>
<feature type="domain" description="Fibronectin type-III" evidence="17">
    <location>
        <begin position="178"/>
        <end position="265"/>
    </location>
</feature>
<feature type="signal peptide" evidence="14">
    <location>
        <begin position="1"/>
        <end position="26"/>
    </location>
</feature>
<dbReference type="CTD" id="558077"/>
<feature type="transmembrane region" description="Helical" evidence="13">
    <location>
        <begin position="1643"/>
        <end position="1669"/>
    </location>
</feature>
<comment type="similarity">
    <text evidence="11">Belongs to the protein-tyrosine phosphatase family. Receptor class 3 subfamily.</text>
</comment>
<dbReference type="PRINTS" id="PR00700">
    <property type="entry name" value="PRTYPHPHTASE"/>
</dbReference>
<keyword evidence="3 13" id="KW-0812">Transmembrane</keyword>
<keyword evidence="7" id="KW-0904">Protein phosphatase</keyword>
<evidence type="ECO:0000256" key="1">
    <source>
        <dbReference type="ARBA" id="ARBA00004479"/>
    </source>
</evidence>
<evidence type="ECO:0000313" key="18">
    <source>
        <dbReference type="Ensembl" id="ENSTRUP00000019180.3"/>
    </source>
</evidence>
<evidence type="ECO:0000256" key="10">
    <source>
        <dbReference type="ARBA" id="ARBA00023180"/>
    </source>
</evidence>
<reference evidence="18 19" key="1">
    <citation type="journal article" date="2011" name="Genome Biol. Evol.">
        <title>Integration of the genetic map and genome assembly of fugu facilitates insights into distinct features of genome evolution in teleosts and mammals.</title>
        <authorList>
            <person name="Kai W."/>
            <person name="Kikuchi K."/>
            <person name="Tohari S."/>
            <person name="Chew A.K."/>
            <person name="Tay A."/>
            <person name="Fujiwara A."/>
            <person name="Hosoya S."/>
            <person name="Suetake H."/>
            <person name="Naruse K."/>
            <person name="Brenner S."/>
            <person name="Suzuki Y."/>
            <person name="Venkatesh B."/>
        </authorList>
    </citation>
    <scope>NUCLEOTIDE SEQUENCE [LARGE SCALE GENOMIC DNA]</scope>
</reference>
<feature type="domain" description="Fibronectin type-III" evidence="17">
    <location>
        <begin position="1314"/>
        <end position="1401"/>
    </location>
</feature>
<keyword evidence="6" id="KW-0378">Hydrolase</keyword>
<dbReference type="GO" id="GO:0004725">
    <property type="term" value="F:protein tyrosine phosphatase activity"/>
    <property type="evidence" value="ECO:0007669"/>
    <property type="project" value="UniProtKB-EC"/>
</dbReference>
<keyword evidence="5" id="KW-0677">Repeat</keyword>
<evidence type="ECO:0000256" key="6">
    <source>
        <dbReference type="ARBA" id="ARBA00022801"/>
    </source>
</evidence>
<comment type="subcellular location">
    <subcellularLocation>
        <location evidence="1">Membrane</location>
        <topology evidence="1">Single-pass type I membrane protein</topology>
    </subcellularLocation>
</comment>
<comment type="catalytic activity">
    <reaction evidence="12">
        <text>O-phospho-L-tyrosyl-[protein] + H2O = L-tyrosyl-[protein] + phosphate</text>
        <dbReference type="Rhea" id="RHEA:10684"/>
        <dbReference type="Rhea" id="RHEA-COMP:10136"/>
        <dbReference type="Rhea" id="RHEA-COMP:20101"/>
        <dbReference type="ChEBI" id="CHEBI:15377"/>
        <dbReference type="ChEBI" id="CHEBI:43474"/>
        <dbReference type="ChEBI" id="CHEBI:46858"/>
        <dbReference type="ChEBI" id="CHEBI:61978"/>
        <dbReference type="EC" id="3.1.3.48"/>
    </reaction>
</comment>
<dbReference type="SMART" id="SM00060">
    <property type="entry name" value="FN3"/>
    <property type="match status" value="17"/>
</dbReference>
<dbReference type="InterPro" id="IPR003961">
    <property type="entry name" value="FN3_dom"/>
</dbReference>
<dbReference type="PROSITE" id="PS50853">
    <property type="entry name" value="FN3"/>
    <property type="match status" value="12"/>
</dbReference>
<keyword evidence="4 14" id="KW-0732">Signal</keyword>
<dbReference type="HOGENOM" id="CLU_001541_0_0_1"/>
<protein>
    <recommendedName>
        <fullName evidence="2">protein-tyrosine-phosphatase</fullName>
        <ecNumber evidence="2">3.1.3.48</ecNumber>
    </recommendedName>
</protein>
<reference evidence="18" key="2">
    <citation type="submission" date="2025-08" db="UniProtKB">
        <authorList>
            <consortium name="Ensembl"/>
        </authorList>
    </citation>
    <scope>IDENTIFICATION</scope>
</reference>
<keyword evidence="8 13" id="KW-1133">Transmembrane helix</keyword>
<organism evidence="18 19">
    <name type="scientific">Takifugu rubripes</name>
    <name type="common">Japanese pufferfish</name>
    <name type="synonym">Fugu rubripes</name>
    <dbReference type="NCBI Taxonomy" id="31033"/>
    <lineage>
        <taxon>Eukaryota</taxon>
        <taxon>Metazoa</taxon>
        <taxon>Chordata</taxon>
        <taxon>Craniata</taxon>
        <taxon>Vertebrata</taxon>
        <taxon>Euteleostomi</taxon>
        <taxon>Actinopterygii</taxon>
        <taxon>Neopterygii</taxon>
        <taxon>Teleostei</taxon>
        <taxon>Neoteleostei</taxon>
        <taxon>Acanthomorphata</taxon>
        <taxon>Eupercaria</taxon>
        <taxon>Tetraodontiformes</taxon>
        <taxon>Tetradontoidea</taxon>
        <taxon>Tetraodontidae</taxon>
        <taxon>Takifugu</taxon>
    </lineage>
</organism>
<dbReference type="SMART" id="SM00194">
    <property type="entry name" value="PTPc"/>
    <property type="match status" value="1"/>
</dbReference>
<reference evidence="18" key="3">
    <citation type="submission" date="2025-09" db="UniProtKB">
        <authorList>
            <consortium name="Ensembl"/>
        </authorList>
    </citation>
    <scope>IDENTIFICATION</scope>
</reference>
<dbReference type="InterPro" id="IPR013783">
    <property type="entry name" value="Ig-like_fold"/>
</dbReference>
<evidence type="ECO:0000259" key="16">
    <source>
        <dbReference type="PROSITE" id="PS50056"/>
    </source>
</evidence>
<dbReference type="InterPro" id="IPR036116">
    <property type="entry name" value="FN3_sf"/>
</dbReference>
<evidence type="ECO:0000256" key="5">
    <source>
        <dbReference type="ARBA" id="ARBA00022737"/>
    </source>
</evidence>
<proteinExistence type="inferred from homology"/>
<dbReference type="Gene3D" id="3.90.190.10">
    <property type="entry name" value="Protein tyrosine phosphatase superfamily"/>
    <property type="match status" value="1"/>
</dbReference>
<evidence type="ECO:0000256" key="2">
    <source>
        <dbReference type="ARBA" id="ARBA00013064"/>
    </source>
</evidence>
<feature type="domain" description="Fibronectin type-III" evidence="17">
    <location>
        <begin position="1049"/>
        <end position="1135"/>
    </location>
</feature>
<dbReference type="Ensembl" id="ENSTRUT00000019258.3">
    <property type="protein sequence ID" value="ENSTRUP00000019180.3"/>
    <property type="gene ID" value="ENSTRUG00000007719.3"/>
</dbReference>
<sequence>MKPLLRVGVPLWSLLISSSLLKICQAQCDSNECSTQTGAWTTAAMPTLTAAETATQTGTMASAIPTTVGTFIPGPASENGTTSLHTTMQPGAVTNLQVTHFTTSSATLNWTKPAGGQSFKVQWTDGINNRTENTTALSHTIHSLTPGVQYNVTVSAVAADGWTEGKGQTVSLHTKPAVVRNLTVTNVMTSSLSLSWAEPEGNAALYTIRVAGEGENIENTTTETSFVIKELTPGSQYNISVAAVAVHPSNEGERASTSTFTRPEKPGNIELTKRGTVSLSIRWSLPRGKFQHFLVDVNETGSGSVYKNATTANAASITGLGPGRSYAITVTSVAGSFEETSKQYEFATSPTPPGSIMVSLKTNSSLLLEWATPALMEGVQTLSYNVTYQSDGKEMQTITTSVNRTELFNLSSGTLYNITLITNGIQNLHSTAVHYSDFTRPNPVLNLVAIPKSISSLEVKWSYPQGAQASYTYFVSLPQFKTTVSTNSTEIHNLDPGTCYNITVKTVVAPQSESTEEKTHACTMPRAVSNLTVKAVNMTAIQLTWLRQPDYKGHYSYLVVARQAGTKVQNDTTSYEAYTFSNLTPGALYYFEVFTVVDGVRSEVTMISIDTKPAPATNVTVTGSTTNLSVSWRAPPEQVVSYTVLVFRDNQLQVFNKSLDNRTTNTVVTDLVPGVYYCVVVVTKSKTWETNSSEVCRATVPNPPGSIVVMSKTIKSINISWPLPQYMDHKQYNFTVSSVNGNFITENSWFLLDNLQSGTLYNISVATVGVCNYESTPVFASSYTMPRAVSNLTVKAVNMTAIQLTWLRQPDYKGHYSYLVVARQAGTKVQNDTTAYENYTFSNLTPGALYYFEVFTVVDGVRSEVTMISIDTKPAPATNVTVTGSTTNLSVSWRAPPEQVVSYTVLVFRDNQLQVFNKSLDNRTTNTVVTDLVPGVYYCVVVVSKSKTWETNSSEVCRATIPNPPGSIVVMSKTIKSINISWPLPQYMDHKQYNFTVSSVNGNFITENSWFLLDNLQSGTLYNISVATVGVCNYESTPVVASSYTKPHPVHNLTATEVTTNTVTLTWEQLESKPSYSYMVQAANDSVFWSKEVFITTVTITGLTPGSRYNFIVTSQTADGTQALQVSRSFYTQSDRVHPSVSTISNSSLLVSWRTPLGSVGHYLVRLNSSFSQDEQLVTLKNTSKNHVFGDLSAGRLYSVQVTVCSGPFNASSEIASNATFPNPPGSLHIPAKTNNSIDVKWQEAPLMTKGSFHYRVSITAPEGGVSVPGTITNHTFTSLLSGTSYNLTVLTVGALGFESEKVQIYTVNTRPFSVNNLSLSSVGLNQTTLVWDHPDEYKESYRYNVTWKSSENVSSVQTREKTYNISDLVPGSRYQFFVTTETFDGTQADSQSISNCTDASPVSWLQCDSPNTPDATLLVSWASPRGQYDDFEVNVNDDKINRSINRTCCSHNVSNLQHHTVYHLTVRTQSCGRPSISVSLQCRTGITNPPSLQGNEKLVQVSEKTDKKFSIQIDPRLLNDTNGPITHVGVLLTHDTPGNSADWRMYLGKTYAEWKESKAQAYLATVMSISDLRGAQTNYTLHVGDESKWENYTNGPLDPGGIYHFAVLVFTDLVLENNVVNGVASLVSSTSFSQVDLIGNSAIGIAIGATLGFFLVFFIILIGFIIYWRRLSSKEEVDIQIHSMRSMAVRMEDYEVYYRKQKADSNCGFAEEFEDLKPVGTDQPKGVALTLENKPKNRYNNVLPYDSSRVKLSIIHGSPYDDYINANYIPGYNSRKEFIAAQGPLPSTVKDFWRMIWEKNVQTLVMLTRCNEQGRVKCEQYWDFGTKHFENINVTAVSDIPLEDWTIRDFDIKNVKTAETRSVRQFHFTAWPDHGVPETTELLINFRHLVREHMDQYSRHSPTVVHCSAGVGRTGTFIAMDRLIFQIERENIVDIYGIVHDLRMHRSLMVQTEDQYVFLNQCALDIIRSRTGTNVDLIYQNTAALSIYENIEPHKNYYRYPDA</sequence>
<dbReference type="GO" id="GO:0016020">
    <property type="term" value="C:membrane"/>
    <property type="evidence" value="ECO:0007669"/>
    <property type="project" value="UniProtKB-SubCell"/>
</dbReference>
<evidence type="ECO:0000256" key="11">
    <source>
        <dbReference type="ARBA" id="ARBA00025789"/>
    </source>
</evidence>
<feature type="domain" description="Tyrosine-protein phosphatase" evidence="15">
    <location>
        <begin position="1710"/>
        <end position="1967"/>
    </location>
</feature>
<dbReference type="SUPFAM" id="SSF49265">
    <property type="entry name" value="Fibronectin type III"/>
    <property type="match status" value="10"/>
</dbReference>
<dbReference type="Gene3D" id="2.60.40.10">
    <property type="entry name" value="Immunoglobulins"/>
    <property type="match status" value="16"/>
</dbReference>
<feature type="domain" description="Fibronectin type-III" evidence="17">
    <location>
        <begin position="1402"/>
        <end position="1491"/>
    </location>
</feature>
<feature type="chain" id="PRO_5025329226" description="protein-tyrosine-phosphatase" evidence="14">
    <location>
        <begin position="27"/>
        <end position="2004"/>
    </location>
</feature>
<dbReference type="PROSITE" id="PS00383">
    <property type="entry name" value="TYR_PHOSPHATASE_1"/>
    <property type="match status" value="1"/>
</dbReference>
<feature type="domain" description="Fibronectin type-III" evidence="17">
    <location>
        <begin position="788"/>
        <end position="872"/>
    </location>
</feature>
<accession>H2T3E2</accession>
<feature type="domain" description="Fibronectin type-III" evidence="17">
    <location>
        <begin position="527"/>
        <end position="611"/>
    </location>
</feature>
<dbReference type="PANTHER" id="PTHR46957:SF5">
    <property type="entry name" value="PROTEIN-TYROSINE-PHOSPHATASE"/>
    <property type="match status" value="1"/>
</dbReference>
<dbReference type="CDD" id="cd00063">
    <property type="entry name" value="FN3"/>
    <property type="match status" value="15"/>
</dbReference>
<dbReference type="PROSITE" id="PS50055">
    <property type="entry name" value="TYR_PHOSPHATASE_PTP"/>
    <property type="match status" value="1"/>
</dbReference>
<evidence type="ECO:0000256" key="12">
    <source>
        <dbReference type="ARBA" id="ARBA00051722"/>
    </source>
</evidence>
<dbReference type="PROSITE" id="PS50056">
    <property type="entry name" value="TYR_PHOSPHATASE_2"/>
    <property type="match status" value="1"/>
</dbReference>
<keyword evidence="9 13" id="KW-0472">Membrane</keyword>
<evidence type="ECO:0000256" key="13">
    <source>
        <dbReference type="SAM" id="Phobius"/>
    </source>
</evidence>
<evidence type="ECO:0000256" key="3">
    <source>
        <dbReference type="ARBA" id="ARBA00022692"/>
    </source>
</evidence>
<dbReference type="InterPro" id="IPR003595">
    <property type="entry name" value="Tyr_Pase_cat"/>
</dbReference>
<dbReference type="GeneTree" id="ENSGT00940000156870"/>
<feature type="domain" description="Fibronectin type-III" evidence="17">
    <location>
        <begin position="873"/>
        <end position="964"/>
    </location>
</feature>
<feature type="domain" description="Fibronectin type-III" evidence="17">
    <location>
        <begin position="612"/>
        <end position="703"/>
    </location>
</feature>
<dbReference type="InterPro" id="IPR000242">
    <property type="entry name" value="PTP_cat"/>
</dbReference>
<evidence type="ECO:0000256" key="14">
    <source>
        <dbReference type="SAM" id="SignalP"/>
    </source>
</evidence>
<name>H2T3E2_TAKRU</name>
<feature type="domain" description="Fibronectin type-III" evidence="17">
    <location>
        <begin position="92"/>
        <end position="177"/>
    </location>
</feature>